<dbReference type="PANTHER" id="PTHR30468:SF30">
    <property type="entry name" value="ALPHA-KETOGLUTARATE-DEPENDENT TAURINE DIOXYGENASE (AFU_ORTHOLOGUE AFUA_7G06030)"/>
    <property type="match status" value="1"/>
</dbReference>
<organism evidence="7 8">
    <name type="scientific">Mycena venus</name>
    <dbReference type="NCBI Taxonomy" id="2733690"/>
    <lineage>
        <taxon>Eukaryota</taxon>
        <taxon>Fungi</taxon>
        <taxon>Dikarya</taxon>
        <taxon>Basidiomycota</taxon>
        <taxon>Agaricomycotina</taxon>
        <taxon>Agaricomycetes</taxon>
        <taxon>Agaricomycetidae</taxon>
        <taxon>Agaricales</taxon>
        <taxon>Marasmiineae</taxon>
        <taxon>Mycenaceae</taxon>
        <taxon>Mycena</taxon>
    </lineage>
</organism>
<evidence type="ECO:0000256" key="1">
    <source>
        <dbReference type="ARBA" id="ARBA00005896"/>
    </source>
</evidence>
<proteinExistence type="inferred from homology"/>
<dbReference type="InterPro" id="IPR003819">
    <property type="entry name" value="TauD/TfdA-like"/>
</dbReference>
<dbReference type="SUPFAM" id="SSF51197">
    <property type="entry name" value="Clavaminate synthase-like"/>
    <property type="match status" value="1"/>
</dbReference>
<dbReference type="OrthoDB" id="10257314at2759"/>
<dbReference type="AlphaFoldDB" id="A0A8H7DE54"/>
<keyword evidence="8" id="KW-1185">Reference proteome</keyword>
<feature type="domain" description="TauD/TfdA-like" evidence="6">
    <location>
        <begin position="134"/>
        <end position="393"/>
    </location>
</feature>
<dbReference type="Gene3D" id="3.60.130.10">
    <property type="entry name" value="Clavaminate synthase-like"/>
    <property type="match status" value="1"/>
</dbReference>
<accession>A0A8H7DE54</accession>
<comment type="similarity">
    <text evidence="1">Belongs to the TfdA dioxygenase family.</text>
</comment>
<evidence type="ECO:0000259" key="6">
    <source>
        <dbReference type="Pfam" id="PF02668"/>
    </source>
</evidence>
<comment type="caution">
    <text evidence="7">The sequence shown here is derived from an EMBL/GenBank/DDBJ whole genome shotgun (WGS) entry which is preliminary data.</text>
</comment>
<dbReference type="PANTHER" id="PTHR30468">
    <property type="entry name" value="ALPHA-KETOGLUTARATE-DEPENDENT SULFONATE DIOXYGENASE"/>
    <property type="match status" value="1"/>
</dbReference>
<dbReference type="GO" id="GO:0046872">
    <property type="term" value="F:metal ion binding"/>
    <property type="evidence" value="ECO:0007669"/>
    <property type="project" value="UniProtKB-KW"/>
</dbReference>
<dbReference type="InterPro" id="IPR042098">
    <property type="entry name" value="TauD-like_sf"/>
</dbReference>
<keyword evidence="4" id="KW-0560">Oxidoreductase</keyword>
<dbReference type="EMBL" id="JACAZI010000002">
    <property type="protein sequence ID" value="KAF7369657.1"/>
    <property type="molecule type" value="Genomic_DNA"/>
</dbReference>
<evidence type="ECO:0000256" key="4">
    <source>
        <dbReference type="ARBA" id="ARBA00023002"/>
    </source>
</evidence>
<evidence type="ECO:0000256" key="3">
    <source>
        <dbReference type="ARBA" id="ARBA00022964"/>
    </source>
</evidence>
<dbReference type="Proteomes" id="UP000620124">
    <property type="component" value="Unassembled WGS sequence"/>
</dbReference>
<dbReference type="GO" id="GO:0016706">
    <property type="term" value="F:2-oxoglutarate-dependent dioxygenase activity"/>
    <property type="evidence" value="ECO:0007669"/>
    <property type="project" value="TreeGrafter"/>
</dbReference>
<reference evidence="7" key="1">
    <citation type="submission" date="2020-05" db="EMBL/GenBank/DDBJ databases">
        <title>Mycena genomes resolve the evolution of fungal bioluminescence.</title>
        <authorList>
            <person name="Tsai I.J."/>
        </authorList>
    </citation>
    <scope>NUCLEOTIDE SEQUENCE</scope>
    <source>
        <strain evidence="7">CCC161011</strain>
    </source>
</reference>
<name>A0A8H7DE54_9AGAR</name>
<evidence type="ECO:0000313" key="8">
    <source>
        <dbReference type="Proteomes" id="UP000620124"/>
    </source>
</evidence>
<evidence type="ECO:0000256" key="5">
    <source>
        <dbReference type="ARBA" id="ARBA00023004"/>
    </source>
</evidence>
<evidence type="ECO:0000256" key="2">
    <source>
        <dbReference type="ARBA" id="ARBA00022723"/>
    </source>
</evidence>
<evidence type="ECO:0000313" key="7">
    <source>
        <dbReference type="EMBL" id="KAF7369657.1"/>
    </source>
</evidence>
<sequence>MLSSIFLDRTVPLPQIYLQSLQDEPPFELSSFENMARGQRNASAAPQESYWPELAFNAPIESAPSEAQQKFMDYFATRNHPLIPRVLTCRDIRQRGRKSGSTSFRRLSLWTLPSAQTRRSPTYLLPRPLCERSPPRMGTVLCNVQLSRLSDEAKDELAPLISERKVVAFPDQDFIDAGPKALQTFMDYFGKRNYHPFLRAFQVSHSLLNLCNVHVRFPLEFLGFHVIHRDGSKPALDAFFEQRTTSCLWHQDVSYEMQPPGYVMLGLLNGPKIGGDAVFVDTDEAYRRLSPTLQKFLDGIKHSSANIINQARLAGSFVRKDPITTVHPLIRIHPITGARCIFINGEFITEAVGLKDAEWKPISDFLLQHLIGSHDIQARVHWKPRTIVLFDNRPTIPRSSTTLTMCSLGRYSTWLSWREKPIPVPDA</sequence>
<gene>
    <name evidence="7" type="ORF">MVEN_00296700</name>
</gene>
<dbReference type="InterPro" id="IPR051323">
    <property type="entry name" value="AtsK-like"/>
</dbReference>
<dbReference type="GO" id="GO:0005737">
    <property type="term" value="C:cytoplasm"/>
    <property type="evidence" value="ECO:0007669"/>
    <property type="project" value="TreeGrafter"/>
</dbReference>
<keyword evidence="2" id="KW-0479">Metal-binding</keyword>
<protein>
    <submittedName>
        <fullName evidence="7">TauD-domain-containing protein</fullName>
    </submittedName>
</protein>
<keyword evidence="3" id="KW-0223">Dioxygenase</keyword>
<keyword evidence="5" id="KW-0408">Iron</keyword>
<dbReference type="Pfam" id="PF02668">
    <property type="entry name" value="TauD"/>
    <property type="match status" value="1"/>
</dbReference>